<dbReference type="CDD" id="cd07061">
    <property type="entry name" value="HP_HAP_like"/>
    <property type="match status" value="1"/>
</dbReference>
<dbReference type="InterPro" id="IPR033379">
    <property type="entry name" value="Acid_Pase_AS"/>
</dbReference>
<sequence>MISNFLLLSYIFVTIIEAHQELVSVHVIFRHGDRAPSNPYPMDPYGIEYWPNGWSQLTELGAYQTNELGTYLRLQYGEKYQLIEEKYNPKKVIIRATSKKRAIDSAKNLIHGLYKPEENVTHDDSIDIKVEGSYKQDLLLKPNSVVCDRYERTAKAENMVLFQAYNLRFASFFKYLSFYTGYDVSMDNIEHVFDAVFRETVHGLPQPAWLNTTFKLDKDHPEIPVYDTILELKRVQRLSEFNSEWKSKLRTGFLLGDIVQRLRRISHGANEANLVIYSSHDATLTALLYNMGVSNELLVPYAAAIIFELYHDTDSLNYFVKVLYRNETTHSPYELQVIPKSTIFSLKDFTIAMAPKMYIKKEEYFDDCAIVVKENII</sequence>
<evidence type="ECO:0000256" key="3">
    <source>
        <dbReference type="SAM" id="SignalP"/>
    </source>
</evidence>
<dbReference type="SUPFAM" id="SSF53254">
    <property type="entry name" value="Phosphoglycerate mutase-like"/>
    <property type="match status" value="1"/>
</dbReference>
<dbReference type="AlphaFoldDB" id="A0A914C1E9"/>
<evidence type="ECO:0000313" key="4">
    <source>
        <dbReference type="Proteomes" id="UP000887540"/>
    </source>
</evidence>
<dbReference type="Proteomes" id="UP000887540">
    <property type="component" value="Unplaced"/>
</dbReference>
<proteinExistence type="inferred from homology"/>
<dbReference type="Gene3D" id="3.40.50.1240">
    <property type="entry name" value="Phosphoglycerate mutase-like"/>
    <property type="match status" value="1"/>
</dbReference>
<dbReference type="WBParaSite" id="ACRNAN_Path_1506.g5868.t1">
    <property type="protein sequence ID" value="ACRNAN_Path_1506.g5868.t1"/>
    <property type="gene ID" value="ACRNAN_Path_1506.g5868"/>
</dbReference>
<evidence type="ECO:0000313" key="5">
    <source>
        <dbReference type="WBParaSite" id="ACRNAN_Path_1506.g5868.t1"/>
    </source>
</evidence>
<dbReference type="Pfam" id="PF00328">
    <property type="entry name" value="His_Phos_2"/>
    <property type="match status" value="1"/>
</dbReference>
<accession>A0A914C1E9</accession>
<dbReference type="PANTHER" id="PTHR11567">
    <property type="entry name" value="ACID PHOSPHATASE-RELATED"/>
    <property type="match status" value="1"/>
</dbReference>
<name>A0A914C1E9_9BILA</name>
<comment type="similarity">
    <text evidence="2">Belongs to the histidine acid phosphatase family.</text>
</comment>
<dbReference type="PROSITE" id="PS00616">
    <property type="entry name" value="HIS_ACID_PHOSPHAT_1"/>
    <property type="match status" value="1"/>
</dbReference>
<dbReference type="InterPro" id="IPR000560">
    <property type="entry name" value="His_Pase_clade-2"/>
</dbReference>
<protein>
    <submittedName>
        <fullName evidence="5">Uncharacterized protein</fullName>
    </submittedName>
</protein>
<evidence type="ECO:0000256" key="1">
    <source>
        <dbReference type="ARBA" id="ARBA00000032"/>
    </source>
</evidence>
<dbReference type="InterPro" id="IPR050645">
    <property type="entry name" value="Histidine_acid_phosphatase"/>
</dbReference>
<reference evidence="5" key="1">
    <citation type="submission" date="2022-11" db="UniProtKB">
        <authorList>
            <consortium name="WormBaseParasite"/>
        </authorList>
    </citation>
    <scope>IDENTIFICATION</scope>
</reference>
<evidence type="ECO:0000256" key="2">
    <source>
        <dbReference type="ARBA" id="ARBA00005375"/>
    </source>
</evidence>
<dbReference type="PANTHER" id="PTHR11567:SF138">
    <property type="entry name" value="INTESTINAL ACID PHOSPHATASE"/>
    <property type="match status" value="1"/>
</dbReference>
<feature type="signal peptide" evidence="3">
    <location>
        <begin position="1"/>
        <end position="18"/>
    </location>
</feature>
<organism evidence="4 5">
    <name type="scientific">Acrobeloides nanus</name>
    <dbReference type="NCBI Taxonomy" id="290746"/>
    <lineage>
        <taxon>Eukaryota</taxon>
        <taxon>Metazoa</taxon>
        <taxon>Ecdysozoa</taxon>
        <taxon>Nematoda</taxon>
        <taxon>Chromadorea</taxon>
        <taxon>Rhabditida</taxon>
        <taxon>Tylenchina</taxon>
        <taxon>Cephalobomorpha</taxon>
        <taxon>Cephaloboidea</taxon>
        <taxon>Cephalobidae</taxon>
        <taxon>Acrobeloides</taxon>
    </lineage>
</organism>
<keyword evidence="3" id="KW-0732">Signal</keyword>
<feature type="chain" id="PRO_5037173261" evidence="3">
    <location>
        <begin position="19"/>
        <end position="377"/>
    </location>
</feature>
<keyword evidence="4" id="KW-1185">Reference proteome</keyword>
<dbReference type="GO" id="GO:0003993">
    <property type="term" value="F:acid phosphatase activity"/>
    <property type="evidence" value="ECO:0007669"/>
    <property type="project" value="UniProtKB-EC"/>
</dbReference>
<comment type="catalytic activity">
    <reaction evidence="1">
        <text>a phosphate monoester + H2O = an alcohol + phosphate</text>
        <dbReference type="Rhea" id="RHEA:15017"/>
        <dbReference type="ChEBI" id="CHEBI:15377"/>
        <dbReference type="ChEBI" id="CHEBI:30879"/>
        <dbReference type="ChEBI" id="CHEBI:43474"/>
        <dbReference type="ChEBI" id="CHEBI:67140"/>
        <dbReference type="EC" id="3.1.3.2"/>
    </reaction>
</comment>
<dbReference type="InterPro" id="IPR029033">
    <property type="entry name" value="His_PPase_superfam"/>
</dbReference>